<protein>
    <submittedName>
        <fullName evidence="1">Uncharacterized protein</fullName>
    </submittedName>
</protein>
<evidence type="ECO:0000313" key="2">
    <source>
        <dbReference type="Proteomes" id="UP000799118"/>
    </source>
</evidence>
<proteinExistence type="predicted"/>
<name>A0A6A4HMZ4_9AGAR</name>
<sequence>MYLLAKEYKNHPADTLILKALATDSDVTFGEVKALEHIHEYVDSGIMLIPEISKDIKVRVIVMLRKVGHEVLVKSEGYKNANADDKKKMKEDGLKMMCKKVASFVVNEEIFHS</sequence>
<dbReference type="OrthoDB" id="2909378at2759"/>
<reference evidence="1" key="1">
    <citation type="journal article" date="2019" name="Environ. Microbiol.">
        <title>Fungal ecological strategies reflected in gene transcription - a case study of two litter decomposers.</title>
        <authorList>
            <person name="Barbi F."/>
            <person name="Kohler A."/>
            <person name="Barry K."/>
            <person name="Baskaran P."/>
            <person name="Daum C."/>
            <person name="Fauchery L."/>
            <person name="Ihrmark K."/>
            <person name="Kuo A."/>
            <person name="LaButti K."/>
            <person name="Lipzen A."/>
            <person name="Morin E."/>
            <person name="Grigoriev I.V."/>
            <person name="Henrissat B."/>
            <person name="Lindahl B."/>
            <person name="Martin F."/>
        </authorList>
    </citation>
    <scope>NUCLEOTIDE SEQUENCE</scope>
    <source>
        <strain evidence="1">JB14</strain>
    </source>
</reference>
<evidence type="ECO:0000313" key="1">
    <source>
        <dbReference type="EMBL" id="KAE9398768.1"/>
    </source>
</evidence>
<dbReference type="AlphaFoldDB" id="A0A6A4HMZ4"/>
<keyword evidence="2" id="KW-1185">Reference proteome</keyword>
<dbReference type="EMBL" id="ML769478">
    <property type="protein sequence ID" value="KAE9398768.1"/>
    <property type="molecule type" value="Genomic_DNA"/>
</dbReference>
<gene>
    <name evidence="1" type="ORF">BT96DRAFT_721009</name>
</gene>
<accession>A0A6A4HMZ4</accession>
<organism evidence="1 2">
    <name type="scientific">Gymnopus androsaceus JB14</name>
    <dbReference type="NCBI Taxonomy" id="1447944"/>
    <lineage>
        <taxon>Eukaryota</taxon>
        <taxon>Fungi</taxon>
        <taxon>Dikarya</taxon>
        <taxon>Basidiomycota</taxon>
        <taxon>Agaricomycotina</taxon>
        <taxon>Agaricomycetes</taxon>
        <taxon>Agaricomycetidae</taxon>
        <taxon>Agaricales</taxon>
        <taxon>Marasmiineae</taxon>
        <taxon>Omphalotaceae</taxon>
        <taxon>Gymnopus</taxon>
    </lineage>
</organism>
<dbReference type="Proteomes" id="UP000799118">
    <property type="component" value="Unassembled WGS sequence"/>
</dbReference>